<dbReference type="PIRSF" id="PIRSF006648">
    <property type="entry name" value="DrrB"/>
    <property type="match status" value="1"/>
</dbReference>
<dbReference type="Pfam" id="PF01061">
    <property type="entry name" value="ABC2_membrane"/>
    <property type="match status" value="1"/>
</dbReference>
<dbReference type="InterPro" id="IPR013525">
    <property type="entry name" value="ABC2_TM"/>
</dbReference>
<evidence type="ECO:0000313" key="7">
    <source>
        <dbReference type="EMBL" id="CAB4681795.1"/>
    </source>
</evidence>
<dbReference type="PRINTS" id="PR00164">
    <property type="entry name" value="ABC2TRNSPORT"/>
</dbReference>
<feature type="transmembrane region" description="Helical" evidence="5">
    <location>
        <begin position="256"/>
        <end position="276"/>
    </location>
</feature>
<evidence type="ECO:0000259" key="6">
    <source>
        <dbReference type="Pfam" id="PF01061"/>
    </source>
</evidence>
<proteinExistence type="predicted"/>
<keyword evidence="4 5" id="KW-0472">Membrane</keyword>
<protein>
    <submittedName>
        <fullName evidence="7">Unannotated protein</fullName>
    </submittedName>
</protein>
<dbReference type="GO" id="GO:0043190">
    <property type="term" value="C:ATP-binding cassette (ABC) transporter complex"/>
    <property type="evidence" value="ECO:0007669"/>
    <property type="project" value="InterPro"/>
</dbReference>
<gene>
    <name evidence="7" type="ORF">UFOPK2373_00305</name>
</gene>
<name>A0A6J6NAF3_9ZZZZ</name>
<keyword evidence="2 5" id="KW-0812">Transmembrane</keyword>
<feature type="transmembrane region" description="Helical" evidence="5">
    <location>
        <begin position="141"/>
        <end position="162"/>
    </location>
</feature>
<comment type="subcellular location">
    <subcellularLocation>
        <location evidence="1">Membrane</location>
        <topology evidence="1">Multi-pass membrane protein</topology>
    </subcellularLocation>
</comment>
<feature type="transmembrane region" description="Helical" evidence="5">
    <location>
        <begin position="168"/>
        <end position="188"/>
    </location>
</feature>
<evidence type="ECO:0000256" key="2">
    <source>
        <dbReference type="ARBA" id="ARBA00022692"/>
    </source>
</evidence>
<dbReference type="EMBL" id="CAEZXL010000032">
    <property type="protein sequence ID" value="CAB4681795.1"/>
    <property type="molecule type" value="Genomic_DNA"/>
</dbReference>
<feature type="domain" description="ABC-2 type transporter transmembrane" evidence="6">
    <location>
        <begin position="38"/>
        <end position="245"/>
    </location>
</feature>
<sequence length="286" mass="31462">MSIDIANEPKMTWTGAATIVDPQKSIRRGSLYVAENRIKNMLKWWHSIIAFGLGNPTLYLLSIGIGIGSLVDSSLGPNAIDGVSYLTFLAPALLATAGIQGAMDEVTWPTMEGFVWDRTFFSMNATAITGKQIANGVMLAAMARCVLQVFLYELCLLAFGAISWQSVPILLLVSSAAGLGFSAIMLAFSASIKDDDDGMFALVGRFVITPMFMFSGTFYPITSMPIYLQWIGWISPQWHATNLGRAMSYGMPIEPWLLILHWALMLAMAIVGFSWAHRVFQRRLSK</sequence>
<dbReference type="InterPro" id="IPR000412">
    <property type="entry name" value="ABC_2_transport"/>
</dbReference>
<dbReference type="PANTHER" id="PTHR43229">
    <property type="entry name" value="NODULATION PROTEIN J"/>
    <property type="match status" value="1"/>
</dbReference>
<dbReference type="AlphaFoldDB" id="A0A6J6NAF3"/>
<dbReference type="PANTHER" id="PTHR43229:SF2">
    <property type="entry name" value="NODULATION PROTEIN J"/>
    <property type="match status" value="1"/>
</dbReference>
<feature type="transmembrane region" description="Helical" evidence="5">
    <location>
        <begin position="48"/>
        <end position="71"/>
    </location>
</feature>
<feature type="transmembrane region" description="Helical" evidence="5">
    <location>
        <begin position="200"/>
        <end position="221"/>
    </location>
</feature>
<feature type="transmembrane region" description="Helical" evidence="5">
    <location>
        <begin position="83"/>
        <end position="103"/>
    </location>
</feature>
<evidence type="ECO:0000256" key="5">
    <source>
        <dbReference type="SAM" id="Phobius"/>
    </source>
</evidence>
<dbReference type="InterPro" id="IPR051784">
    <property type="entry name" value="Nod_factor_ABC_transporter"/>
</dbReference>
<keyword evidence="3 5" id="KW-1133">Transmembrane helix</keyword>
<evidence type="ECO:0000256" key="3">
    <source>
        <dbReference type="ARBA" id="ARBA00022989"/>
    </source>
</evidence>
<evidence type="ECO:0000256" key="1">
    <source>
        <dbReference type="ARBA" id="ARBA00004141"/>
    </source>
</evidence>
<organism evidence="7">
    <name type="scientific">freshwater metagenome</name>
    <dbReference type="NCBI Taxonomy" id="449393"/>
    <lineage>
        <taxon>unclassified sequences</taxon>
        <taxon>metagenomes</taxon>
        <taxon>ecological metagenomes</taxon>
    </lineage>
</organism>
<reference evidence="7" key="1">
    <citation type="submission" date="2020-05" db="EMBL/GenBank/DDBJ databases">
        <authorList>
            <person name="Chiriac C."/>
            <person name="Salcher M."/>
            <person name="Ghai R."/>
            <person name="Kavagutti S V."/>
        </authorList>
    </citation>
    <scope>NUCLEOTIDE SEQUENCE</scope>
</reference>
<dbReference type="GO" id="GO:0140359">
    <property type="term" value="F:ABC-type transporter activity"/>
    <property type="evidence" value="ECO:0007669"/>
    <property type="project" value="InterPro"/>
</dbReference>
<evidence type="ECO:0000256" key="4">
    <source>
        <dbReference type="ARBA" id="ARBA00023136"/>
    </source>
</evidence>
<accession>A0A6J6NAF3</accession>